<dbReference type="InterPro" id="IPR038973">
    <property type="entry name" value="MutL/Mlh/Pms-like"/>
</dbReference>
<evidence type="ECO:0000313" key="3">
    <source>
        <dbReference type="Proteomes" id="UP001596107"/>
    </source>
</evidence>
<comment type="similarity">
    <text evidence="1">Belongs to the DNA mismatch repair MutL/HexB family.</text>
</comment>
<evidence type="ECO:0000256" key="1">
    <source>
        <dbReference type="ARBA" id="ARBA00006082"/>
    </source>
</evidence>
<dbReference type="PANTHER" id="PTHR10073">
    <property type="entry name" value="DNA MISMATCH REPAIR PROTEIN MLH, PMS, MUTL"/>
    <property type="match status" value="1"/>
</dbReference>
<dbReference type="GO" id="GO:0005524">
    <property type="term" value="F:ATP binding"/>
    <property type="evidence" value="ECO:0007669"/>
    <property type="project" value="UniProtKB-KW"/>
</dbReference>
<keyword evidence="3" id="KW-1185">Reference proteome</keyword>
<protein>
    <submittedName>
        <fullName evidence="2">ATP-binding protein</fullName>
    </submittedName>
</protein>
<dbReference type="EMBL" id="JBHSNB010000014">
    <property type="protein sequence ID" value="MFC5587288.1"/>
    <property type="molecule type" value="Genomic_DNA"/>
</dbReference>
<dbReference type="Pfam" id="PF13589">
    <property type="entry name" value="HATPase_c_3"/>
    <property type="match status" value="1"/>
</dbReference>
<dbReference type="SUPFAM" id="SSF55874">
    <property type="entry name" value="ATPase domain of HSP90 chaperone/DNA topoisomerase II/histidine kinase"/>
    <property type="match status" value="1"/>
</dbReference>
<evidence type="ECO:0000313" key="2">
    <source>
        <dbReference type="EMBL" id="MFC5587288.1"/>
    </source>
</evidence>
<accession>A0ABW0TEX3</accession>
<reference evidence="3" key="1">
    <citation type="journal article" date="2019" name="Int. J. Syst. Evol. Microbiol.">
        <title>The Global Catalogue of Microorganisms (GCM) 10K type strain sequencing project: providing services to taxonomists for standard genome sequencing and annotation.</title>
        <authorList>
            <consortium name="The Broad Institute Genomics Platform"/>
            <consortium name="The Broad Institute Genome Sequencing Center for Infectious Disease"/>
            <person name="Wu L."/>
            <person name="Ma J."/>
        </authorList>
    </citation>
    <scope>NUCLEOTIDE SEQUENCE [LARGE SCALE GENOMIC DNA]</scope>
    <source>
        <strain evidence="3">JCM 3366</strain>
    </source>
</reference>
<proteinExistence type="inferred from homology"/>
<organism evidence="2 3">
    <name type="scientific">Nitratireductor kimnyeongensis</name>
    <dbReference type="NCBI Taxonomy" id="430679"/>
    <lineage>
        <taxon>Bacteria</taxon>
        <taxon>Pseudomonadati</taxon>
        <taxon>Pseudomonadota</taxon>
        <taxon>Alphaproteobacteria</taxon>
        <taxon>Hyphomicrobiales</taxon>
        <taxon>Phyllobacteriaceae</taxon>
        <taxon>Nitratireductor</taxon>
    </lineage>
</organism>
<keyword evidence="2" id="KW-0547">Nucleotide-binding</keyword>
<dbReference type="PANTHER" id="PTHR10073:SF12">
    <property type="entry name" value="DNA MISMATCH REPAIR PROTEIN MLH1"/>
    <property type="match status" value="1"/>
</dbReference>
<feature type="non-terminal residue" evidence="2">
    <location>
        <position position="1"/>
    </location>
</feature>
<dbReference type="InterPro" id="IPR036890">
    <property type="entry name" value="HATPase_C_sf"/>
</dbReference>
<comment type="caution">
    <text evidence="2">The sequence shown here is derived from an EMBL/GenBank/DDBJ whole genome shotgun (WGS) entry which is preliminary data.</text>
</comment>
<gene>
    <name evidence="2" type="ORF">ACFPOD_19425</name>
</gene>
<keyword evidence="2" id="KW-0067">ATP-binding</keyword>
<dbReference type="Proteomes" id="UP001596107">
    <property type="component" value="Unassembled WGS sequence"/>
</dbReference>
<dbReference type="RefSeq" id="WP_378597255.1">
    <property type="nucleotide sequence ID" value="NZ_JBHSNB010000014.1"/>
</dbReference>
<name>A0ABW0TEX3_9HYPH</name>
<sequence>DQSTIERIAAGEVVERPASVVKELVENSLDADASRVRIAVERGGKDGVRVTDDGTGMSESAVETAVEKHTTSKIGDIERQLAAY</sequence>
<dbReference type="Gene3D" id="3.30.565.10">
    <property type="entry name" value="Histidine kinase-like ATPase, C-terminal domain"/>
    <property type="match status" value="1"/>
</dbReference>